<evidence type="ECO:0000313" key="2">
    <source>
        <dbReference type="Proteomes" id="UP001162483"/>
    </source>
</evidence>
<keyword evidence="2" id="KW-1185">Reference proteome</keyword>
<gene>
    <name evidence="1" type="ORF">SPARVUS_LOCUS13547986</name>
</gene>
<dbReference type="Proteomes" id="UP001162483">
    <property type="component" value="Unassembled WGS sequence"/>
</dbReference>
<proteinExistence type="predicted"/>
<evidence type="ECO:0000313" key="1">
    <source>
        <dbReference type="EMBL" id="CAI9605099.1"/>
    </source>
</evidence>
<protein>
    <submittedName>
        <fullName evidence="1">Uncharacterized protein</fullName>
    </submittedName>
</protein>
<organism evidence="1 2">
    <name type="scientific">Staurois parvus</name>
    <dbReference type="NCBI Taxonomy" id="386267"/>
    <lineage>
        <taxon>Eukaryota</taxon>
        <taxon>Metazoa</taxon>
        <taxon>Chordata</taxon>
        <taxon>Craniata</taxon>
        <taxon>Vertebrata</taxon>
        <taxon>Euteleostomi</taxon>
        <taxon>Amphibia</taxon>
        <taxon>Batrachia</taxon>
        <taxon>Anura</taxon>
        <taxon>Neobatrachia</taxon>
        <taxon>Ranoidea</taxon>
        <taxon>Ranidae</taxon>
        <taxon>Staurois</taxon>
    </lineage>
</organism>
<dbReference type="EMBL" id="CATNWA010018074">
    <property type="protein sequence ID" value="CAI9605099.1"/>
    <property type="molecule type" value="Genomic_DNA"/>
</dbReference>
<comment type="caution">
    <text evidence="1">The sequence shown here is derived from an EMBL/GenBank/DDBJ whole genome shotgun (WGS) entry which is preliminary data.</text>
</comment>
<accession>A0ABN9G6U7</accession>
<feature type="non-terminal residue" evidence="1">
    <location>
        <position position="104"/>
    </location>
</feature>
<reference evidence="1" key="1">
    <citation type="submission" date="2023-05" db="EMBL/GenBank/DDBJ databases">
        <authorList>
            <person name="Stuckert A."/>
        </authorList>
    </citation>
    <scope>NUCLEOTIDE SEQUENCE</scope>
</reference>
<sequence>MIGADPRSDNCRFSAVLSSRSDSGPDNQCPNDGCPAVPPTSSAHLCPLVPPNCAQKCRPPVPISATHLCPSVPTSATSQCRPTMPSSCASQCPAVCHLSVPTIS</sequence>
<name>A0ABN9G6U7_9NEOB</name>